<keyword evidence="9" id="KW-0812">Transmembrane</keyword>
<dbReference type="SMART" id="SM00448">
    <property type="entry name" value="REC"/>
    <property type="match status" value="3"/>
</dbReference>
<feature type="transmembrane region" description="Helical" evidence="9">
    <location>
        <begin position="126"/>
        <end position="147"/>
    </location>
</feature>
<dbReference type="Gene3D" id="3.40.50.2300">
    <property type="match status" value="3"/>
</dbReference>
<evidence type="ECO:0000256" key="8">
    <source>
        <dbReference type="SAM" id="MobiDB-lite"/>
    </source>
</evidence>
<dbReference type="SUPFAM" id="SSF47384">
    <property type="entry name" value="Homodimeric domain of signal transducing histidine kinase"/>
    <property type="match status" value="1"/>
</dbReference>
<dbReference type="SUPFAM" id="SSF52172">
    <property type="entry name" value="CheY-like"/>
    <property type="match status" value="3"/>
</dbReference>
<feature type="domain" description="Histidine kinase" evidence="10">
    <location>
        <begin position="412"/>
        <end position="630"/>
    </location>
</feature>
<dbReference type="CDD" id="cd00156">
    <property type="entry name" value="REC"/>
    <property type="match status" value="1"/>
</dbReference>
<feature type="transmembrane region" description="Helical" evidence="9">
    <location>
        <begin position="100"/>
        <end position="120"/>
    </location>
</feature>
<dbReference type="CDD" id="cd17546">
    <property type="entry name" value="REC_hyHK_CKI1_RcsC-like"/>
    <property type="match status" value="1"/>
</dbReference>
<dbReference type="PANTHER" id="PTHR45339">
    <property type="entry name" value="HYBRID SIGNAL TRANSDUCTION HISTIDINE KINASE J"/>
    <property type="match status" value="1"/>
</dbReference>
<feature type="modified residue" description="4-aspartylphosphate" evidence="7">
    <location>
        <position position="848"/>
    </location>
</feature>
<organism evidence="12 13">
    <name type="scientific">Paracoccus litorisediminis</name>
    <dbReference type="NCBI Taxonomy" id="2006130"/>
    <lineage>
        <taxon>Bacteria</taxon>
        <taxon>Pseudomonadati</taxon>
        <taxon>Pseudomonadota</taxon>
        <taxon>Alphaproteobacteria</taxon>
        <taxon>Rhodobacterales</taxon>
        <taxon>Paracoccaceae</taxon>
        <taxon>Paracoccus</taxon>
    </lineage>
</organism>
<feature type="region of interest" description="Disordered" evidence="8">
    <location>
        <begin position="329"/>
        <end position="376"/>
    </location>
</feature>
<dbReference type="Pfam" id="PF02518">
    <property type="entry name" value="HATPase_c"/>
    <property type="match status" value="1"/>
</dbReference>
<evidence type="ECO:0000313" key="12">
    <source>
        <dbReference type="EMBL" id="MTH61692.1"/>
    </source>
</evidence>
<evidence type="ECO:0000256" key="7">
    <source>
        <dbReference type="PROSITE-ProRule" id="PRU00169"/>
    </source>
</evidence>
<evidence type="ECO:0000256" key="3">
    <source>
        <dbReference type="ARBA" id="ARBA00022553"/>
    </source>
</evidence>
<dbReference type="SMART" id="SM00387">
    <property type="entry name" value="HATPase_c"/>
    <property type="match status" value="1"/>
</dbReference>
<dbReference type="Gene3D" id="3.30.565.10">
    <property type="entry name" value="Histidine kinase-like ATPase, C-terminal domain"/>
    <property type="match status" value="1"/>
</dbReference>
<dbReference type="InterPro" id="IPR036890">
    <property type="entry name" value="HATPase_C_sf"/>
</dbReference>
<dbReference type="SUPFAM" id="SSF55874">
    <property type="entry name" value="ATPase domain of HSP90 chaperone/DNA topoisomerase II/histidine kinase"/>
    <property type="match status" value="1"/>
</dbReference>
<sequence>MGLAKLFFLIRNTGDCHAFVPAAQDDKRECELSFYDFFTVKARSPEHSPLEFLILALIAGISGLVFFLDSIFPLGTAIWLIYLIPLVISYISTRPLLPPITAVMLTILIAIGFGLANSGVEPHIAIINRTLASVVLILLGGVGSFLIRSRLAMSHGQWVQRYEVETSRAIQGELDLETLGDNALRILAEALGARAAVAYVREGDVLRRIAAWGTDEGGLAQSVGKGDGHLWRAVRENGILSFQTSAENALGWGSALLRGRAAHSVILPLQDGTHANGVMEFGLDAALTPEGSTLLERIGDKVGIAIRSAHYRENLRELLEETRRQAEELRSHTDELAATNEELEEQTRQLQESERRLSAQQAELEQQNAQLEGQTQQLEEQRDVLAQSRRQLLEQAEKLARESRYKSEFVANMSHELRTPLNALLIMARLLADNRSRNLSDEQIRWAETIEGSGHDLLALINDILDLAKIEAGKLDVSPEAVAPGGVVGRLMRKFEVQARSKGLELQAEVTPDMGDIRTDPARLDQVMRNFLSNALKFTERGRVTIRAVQTGEGVAFSVQDTGIGIAKSEQDSIFEAFRQADGTISRKYGGTGLGLSISRELADLLGGQITVESQPGRGSTFTLSLPRNIDARETVVPALPRAPTNLPPEPKAPAIELGTLDDLMDDRDAIQPGDRVILVVEDDTPFARLIQDLVRELDFRSVVVGTADDAVRAARRYLPEGIVLDMGLPDHTGLSVLDRLKRDVATRHIPVHVVSANDFTREALAQGAVSYLVKPVERQALSEMIQRLGNQTERPMRKVLIVEDDPAQLEGLKALLANDLVDTVGAATAAEALAACRDTSFDCIVLDMTLPDASGFSLLEQLHANEDSSFPPVIVYTARALDQNEELRLRRYSKSIIIKGAKSPERLIDEVTLFLHQVVSDLPPRQREMLAASLSRDNLLEGRRILVVEDDIRNVYALTGIFEPHGADVQIARNGREALDLLGRAADGDAPPVDLVLMDVMMPEMDGLTATREIRKIERWRALPIIMLTAKAMADDQAQCLAAGANDYLSKPIEVGKLLSLARVWMPR</sequence>
<dbReference type="Gene3D" id="3.30.450.40">
    <property type="match status" value="1"/>
</dbReference>
<evidence type="ECO:0000256" key="9">
    <source>
        <dbReference type="SAM" id="Phobius"/>
    </source>
</evidence>
<dbReference type="InterPro" id="IPR011006">
    <property type="entry name" value="CheY-like_superfamily"/>
</dbReference>
<dbReference type="PROSITE" id="PS50110">
    <property type="entry name" value="RESPONSE_REGULATORY"/>
    <property type="match status" value="3"/>
</dbReference>
<feature type="domain" description="Response regulatory" evidence="11">
    <location>
        <begin position="799"/>
        <end position="915"/>
    </location>
</feature>
<evidence type="ECO:0000259" key="11">
    <source>
        <dbReference type="PROSITE" id="PS50110"/>
    </source>
</evidence>
<dbReference type="SUPFAM" id="SSF55781">
    <property type="entry name" value="GAF domain-like"/>
    <property type="match status" value="1"/>
</dbReference>
<evidence type="ECO:0000256" key="6">
    <source>
        <dbReference type="ARBA" id="ARBA00023012"/>
    </source>
</evidence>
<dbReference type="AlphaFoldDB" id="A0A844HW46"/>
<dbReference type="CDD" id="cd16922">
    <property type="entry name" value="HATPase_EvgS-ArcB-TorS-like"/>
    <property type="match status" value="1"/>
</dbReference>
<dbReference type="PANTHER" id="PTHR45339:SF1">
    <property type="entry name" value="HYBRID SIGNAL TRANSDUCTION HISTIDINE KINASE J"/>
    <property type="match status" value="1"/>
</dbReference>
<feature type="compositionally biased region" description="Basic and acidic residues" evidence="8">
    <location>
        <begin position="345"/>
        <end position="357"/>
    </location>
</feature>
<feature type="modified residue" description="4-aspartylphosphate" evidence="7">
    <location>
        <position position="726"/>
    </location>
</feature>
<dbReference type="InterPro" id="IPR036097">
    <property type="entry name" value="HisK_dim/P_sf"/>
</dbReference>
<evidence type="ECO:0000313" key="13">
    <source>
        <dbReference type="Proteomes" id="UP000449846"/>
    </source>
</evidence>
<evidence type="ECO:0000256" key="1">
    <source>
        <dbReference type="ARBA" id="ARBA00000085"/>
    </source>
</evidence>
<keyword evidence="9" id="KW-0472">Membrane</keyword>
<dbReference type="GO" id="GO:0000155">
    <property type="term" value="F:phosphorelay sensor kinase activity"/>
    <property type="evidence" value="ECO:0007669"/>
    <property type="project" value="InterPro"/>
</dbReference>
<dbReference type="InterPro" id="IPR003018">
    <property type="entry name" value="GAF"/>
</dbReference>
<keyword evidence="9" id="KW-1133">Transmembrane helix</keyword>
<evidence type="ECO:0000256" key="5">
    <source>
        <dbReference type="ARBA" id="ARBA00022777"/>
    </source>
</evidence>
<dbReference type="FunFam" id="3.30.565.10:FF:000010">
    <property type="entry name" value="Sensor histidine kinase RcsC"/>
    <property type="match status" value="1"/>
</dbReference>
<evidence type="ECO:0000256" key="4">
    <source>
        <dbReference type="ARBA" id="ARBA00022679"/>
    </source>
</evidence>
<dbReference type="OrthoDB" id="9801651at2"/>
<evidence type="ECO:0000256" key="2">
    <source>
        <dbReference type="ARBA" id="ARBA00012438"/>
    </source>
</evidence>
<comment type="catalytic activity">
    <reaction evidence="1">
        <text>ATP + protein L-histidine = ADP + protein N-phospho-L-histidine.</text>
        <dbReference type="EC" id="2.7.13.3"/>
    </reaction>
</comment>
<accession>A0A844HW46</accession>
<keyword evidence="3 7" id="KW-0597">Phosphoprotein</keyword>
<evidence type="ECO:0000259" key="10">
    <source>
        <dbReference type="PROSITE" id="PS50109"/>
    </source>
</evidence>
<keyword evidence="6" id="KW-0902">Two-component regulatory system</keyword>
<dbReference type="InterPro" id="IPR003661">
    <property type="entry name" value="HisK_dim/P_dom"/>
</dbReference>
<keyword evidence="4" id="KW-0808">Transferase</keyword>
<dbReference type="Pfam" id="PF13185">
    <property type="entry name" value="GAF_2"/>
    <property type="match status" value="1"/>
</dbReference>
<dbReference type="InterPro" id="IPR001789">
    <property type="entry name" value="Sig_transdc_resp-reg_receiver"/>
</dbReference>
<dbReference type="EC" id="2.7.13.3" evidence="2"/>
<feature type="transmembrane region" description="Helical" evidence="9">
    <location>
        <begin position="74"/>
        <end position="93"/>
    </location>
</feature>
<dbReference type="EMBL" id="WMIG01000019">
    <property type="protein sequence ID" value="MTH61692.1"/>
    <property type="molecule type" value="Genomic_DNA"/>
</dbReference>
<gene>
    <name evidence="12" type="ORF">GL300_21000</name>
</gene>
<dbReference type="PROSITE" id="PS50109">
    <property type="entry name" value="HIS_KIN"/>
    <property type="match status" value="1"/>
</dbReference>
<dbReference type="CDD" id="cd00082">
    <property type="entry name" value="HisKA"/>
    <property type="match status" value="1"/>
</dbReference>
<feature type="compositionally biased region" description="Low complexity" evidence="8">
    <location>
        <begin position="358"/>
        <end position="376"/>
    </location>
</feature>
<proteinExistence type="predicted"/>
<feature type="transmembrane region" description="Helical" evidence="9">
    <location>
        <begin position="50"/>
        <end position="68"/>
    </location>
</feature>
<dbReference type="InterPro" id="IPR029016">
    <property type="entry name" value="GAF-like_dom_sf"/>
</dbReference>
<feature type="domain" description="Response regulatory" evidence="11">
    <location>
        <begin position="945"/>
        <end position="1067"/>
    </location>
</feature>
<reference evidence="12 13" key="1">
    <citation type="submission" date="2019-11" db="EMBL/GenBank/DDBJ databases">
        <authorList>
            <person name="Dong K."/>
        </authorList>
    </citation>
    <scope>NUCLEOTIDE SEQUENCE [LARGE SCALE GENOMIC DNA]</scope>
    <source>
        <strain evidence="12 13">NBRC 112902</strain>
    </source>
</reference>
<dbReference type="Proteomes" id="UP000449846">
    <property type="component" value="Unassembled WGS sequence"/>
</dbReference>
<keyword evidence="5" id="KW-0418">Kinase</keyword>
<dbReference type="Pfam" id="PF00072">
    <property type="entry name" value="Response_reg"/>
    <property type="match status" value="3"/>
</dbReference>
<keyword evidence="13" id="KW-1185">Reference proteome</keyword>
<name>A0A844HW46_9RHOB</name>
<dbReference type="InterPro" id="IPR005467">
    <property type="entry name" value="His_kinase_dom"/>
</dbReference>
<dbReference type="Gene3D" id="1.10.287.130">
    <property type="match status" value="1"/>
</dbReference>
<dbReference type="InterPro" id="IPR004358">
    <property type="entry name" value="Sig_transdc_His_kin-like_C"/>
</dbReference>
<dbReference type="SMART" id="SM00388">
    <property type="entry name" value="HisKA"/>
    <property type="match status" value="1"/>
</dbReference>
<dbReference type="PRINTS" id="PR00344">
    <property type="entry name" value="BCTRLSENSOR"/>
</dbReference>
<comment type="caution">
    <text evidence="12">The sequence shown here is derived from an EMBL/GenBank/DDBJ whole genome shotgun (WGS) entry which is preliminary data.</text>
</comment>
<feature type="domain" description="Response regulatory" evidence="11">
    <location>
        <begin position="677"/>
        <end position="790"/>
    </location>
</feature>
<dbReference type="InterPro" id="IPR003594">
    <property type="entry name" value="HATPase_dom"/>
</dbReference>
<dbReference type="Pfam" id="PF00512">
    <property type="entry name" value="HisKA"/>
    <property type="match status" value="1"/>
</dbReference>
<protein>
    <recommendedName>
        <fullName evidence="2">histidine kinase</fullName>
        <ecNumber evidence="2">2.7.13.3</ecNumber>
    </recommendedName>
</protein>
<feature type="modified residue" description="4-aspartylphosphate" evidence="7">
    <location>
        <position position="1000"/>
    </location>
</feature>